<evidence type="ECO:0000256" key="1">
    <source>
        <dbReference type="SAM" id="MobiDB-lite"/>
    </source>
</evidence>
<dbReference type="Proteomes" id="UP000092583">
    <property type="component" value="Unassembled WGS sequence"/>
</dbReference>
<dbReference type="PANTHER" id="PTHR36223">
    <property type="entry name" value="BETA-LACTAMASE-TYPE TRANSPEPTIDASE FOLD DOMAIN CONTAINING PROTEIN"/>
    <property type="match status" value="1"/>
</dbReference>
<feature type="compositionally biased region" description="Basic residues" evidence="1">
    <location>
        <begin position="257"/>
        <end position="275"/>
    </location>
</feature>
<evidence type="ECO:0000313" key="3">
    <source>
        <dbReference type="EMBL" id="OCF57874.1"/>
    </source>
</evidence>
<dbReference type="EMBL" id="KI669462">
    <property type="protein sequence ID" value="OCF57874.1"/>
    <property type="molecule type" value="Genomic_DNA"/>
</dbReference>
<dbReference type="PANTHER" id="PTHR36223:SF5">
    <property type="entry name" value="BETA-LACTAMASE-TYPE TRANSPEPTIDASE FOLD DOMAIN CONTAINING PROTEIN"/>
    <property type="match status" value="1"/>
</dbReference>
<protein>
    <recommendedName>
        <fullName evidence="2">DUF7918 domain-containing protein</fullName>
    </recommendedName>
</protein>
<dbReference type="InterPro" id="IPR057678">
    <property type="entry name" value="DUF7918"/>
</dbReference>
<dbReference type="STRING" id="1331196.A0A1B9IR35"/>
<feature type="domain" description="DUF7918" evidence="2">
    <location>
        <begin position="13"/>
        <end position="229"/>
    </location>
</feature>
<sequence>MFWKEPIPLEAWVESNVGGKRLNEYQVVHHEKDQKGYPYTECFLETIDETFSIKIKMNDVDIFERHGWYSRCRIDGLSSPGSRWKYRAINTFDTLKERKDGKVYESKLKFASLATIDEEEQVTIGGDILSKLGTIRIDIQFGEWIADSSTHKGYLTIPISGVVHEKVKKKTLTDPLAHDASDRGSDPVITPDQEYIKYDFHPRKEGMKYYRFIFNYRPRPVLELMGVIENVSAAPSTDIGKRRHHEADPGSNETSRKDKKIKVKSKKKGRKSKGL</sequence>
<dbReference type="OrthoDB" id="2565086at2759"/>
<name>A0A1B9IR35_9TREE</name>
<reference evidence="3 4" key="1">
    <citation type="submission" date="2013-07" db="EMBL/GenBank/DDBJ databases">
        <title>The Genome Sequence of Kwoniella mangroviensis CBS10435.</title>
        <authorList>
            <consortium name="The Broad Institute Genome Sequencing Platform"/>
            <person name="Cuomo C."/>
            <person name="Litvintseva A."/>
            <person name="Chen Y."/>
            <person name="Heitman J."/>
            <person name="Sun S."/>
            <person name="Springer D."/>
            <person name="Dromer F."/>
            <person name="Young S.K."/>
            <person name="Zeng Q."/>
            <person name="Gargeya S."/>
            <person name="Fitzgerald M."/>
            <person name="Abouelleil A."/>
            <person name="Alvarado L."/>
            <person name="Berlin A.M."/>
            <person name="Chapman S.B."/>
            <person name="Dewar J."/>
            <person name="Goldberg J."/>
            <person name="Griggs A."/>
            <person name="Gujja S."/>
            <person name="Hansen M."/>
            <person name="Howarth C."/>
            <person name="Imamovic A."/>
            <person name="Larimer J."/>
            <person name="McCowan C."/>
            <person name="Murphy C."/>
            <person name="Pearson M."/>
            <person name="Priest M."/>
            <person name="Roberts A."/>
            <person name="Saif S."/>
            <person name="Shea T."/>
            <person name="Sykes S."/>
            <person name="Wortman J."/>
            <person name="Nusbaum C."/>
            <person name="Birren B."/>
        </authorList>
    </citation>
    <scope>NUCLEOTIDE SEQUENCE [LARGE SCALE GENOMIC DNA]</scope>
    <source>
        <strain evidence="3 4">CBS 10435</strain>
    </source>
</reference>
<dbReference type="Pfam" id="PF25534">
    <property type="entry name" value="DUF7918"/>
    <property type="match status" value="1"/>
</dbReference>
<evidence type="ECO:0000259" key="2">
    <source>
        <dbReference type="Pfam" id="PF25534"/>
    </source>
</evidence>
<dbReference type="AlphaFoldDB" id="A0A1B9IR35"/>
<gene>
    <name evidence="3" type="ORF">L486_03895</name>
</gene>
<reference evidence="4" key="2">
    <citation type="submission" date="2013-12" db="EMBL/GenBank/DDBJ databases">
        <title>Evolution of pathogenesis and genome organization in the Tremellales.</title>
        <authorList>
            <person name="Cuomo C."/>
            <person name="Litvintseva A."/>
            <person name="Heitman J."/>
            <person name="Chen Y."/>
            <person name="Sun S."/>
            <person name="Springer D."/>
            <person name="Dromer F."/>
            <person name="Young S."/>
            <person name="Zeng Q."/>
            <person name="Chapman S."/>
            <person name="Gujja S."/>
            <person name="Saif S."/>
            <person name="Birren B."/>
        </authorList>
    </citation>
    <scope>NUCLEOTIDE SEQUENCE [LARGE SCALE GENOMIC DNA]</scope>
    <source>
        <strain evidence="4">CBS 10435</strain>
    </source>
</reference>
<evidence type="ECO:0000313" key="4">
    <source>
        <dbReference type="Proteomes" id="UP000092583"/>
    </source>
</evidence>
<accession>A0A1B9IR35</accession>
<keyword evidence="4" id="KW-1185">Reference proteome</keyword>
<organism evidence="3 4">
    <name type="scientific">Kwoniella mangroviensis CBS 10435</name>
    <dbReference type="NCBI Taxonomy" id="1331196"/>
    <lineage>
        <taxon>Eukaryota</taxon>
        <taxon>Fungi</taxon>
        <taxon>Dikarya</taxon>
        <taxon>Basidiomycota</taxon>
        <taxon>Agaricomycotina</taxon>
        <taxon>Tremellomycetes</taxon>
        <taxon>Tremellales</taxon>
        <taxon>Cryptococcaceae</taxon>
        <taxon>Kwoniella</taxon>
    </lineage>
</organism>
<proteinExistence type="predicted"/>
<feature type="region of interest" description="Disordered" evidence="1">
    <location>
        <begin position="236"/>
        <end position="275"/>
    </location>
</feature>